<name>A0A1G2S6E3_9BACT</name>
<sequence>MKTITYTVLGLVALVPTLASACFSDWGLDGGYGMMGYGGGMMGSFGLLAIMMWSVWLVVGILAIVWLWQHVNKK</sequence>
<keyword evidence="2" id="KW-0732">Signal</keyword>
<comment type="caution">
    <text evidence="3">The sequence shown here is derived from an EMBL/GenBank/DDBJ whole genome shotgun (WGS) entry which is preliminary data.</text>
</comment>
<accession>A0A1G2S6E3</accession>
<keyword evidence="1" id="KW-1133">Transmembrane helix</keyword>
<reference evidence="3 4" key="1">
    <citation type="journal article" date="2016" name="Nat. Commun.">
        <title>Thousands of microbial genomes shed light on interconnected biogeochemical processes in an aquifer system.</title>
        <authorList>
            <person name="Anantharaman K."/>
            <person name="Brown C.T."/>
            <person name="Hug L.A."/>
            <person name="Sharon I."/>
            <person name="Castelle C.J."/>
            <person name="Probst A.J."/>
            <person name="Thomas B.C."/>
            <person name="Singh A."/>
            <person name="Wilkins M.J."/>
            <person name="Karaoz U."/>
            <person name="Brodie E.L."/>
            <person name="Williams K.H."/>
            <person name="Hubbard S.S."/>
            <person name="Banfield J.F."/>
        </authorList>
    </citation>
    <scope>NUCLEOTIDE SEQUENCE [LARGE SCALE GENOMIC DNA]</scope>
</reference>
<dbReference type="AlphaFoldDB" id="A0A1G2S6E3"/>
<keyword evidence="1" id="KW-0812">Transmembrane</keyword>
<feature type="signal peptide" evidence="2">
    <location>
        <begin position="1"/>
        <end position="21"/>
    </location>
</feature>
<evidence type="ECO:0000256" key="2">
    <source>
        <dbReference type="SAM" id="SignalP"/>
    </source>
</evidence>
<evidence type="ECO:0000256" key="1">
    <source>
        <dbReference type="SAM" id="Phobius"/>
    </source>
</evidence>
<dbReference type="EMBL" id="MHUT01000018">
    <property type="protein sequence ID" value="OHA80557.1"/>
    <property type="molecule type" value="Genomic_DNA"/>
</dbReference>
<dbReference type="Proteomes" id="UP000179118">
    <property type="component" value="Unassembled WGS sequence"/>
</dbReference>
<protein>
    <submittedName>
        <fullName evidence="3">Uncharacterized protein</fullName>
    </submittedName>
</protein>
<feature type="chain" id="PRO_5009584353" evidence="2">
    <location>
        <begin position="22"/>
        <end position="74"/>
    </location>
</feature>
<evidence type="ECO:0000313" key="3">
    <source>
        <dbReference type="EMBL" id="OHA80557.1"/>
    </source>
</evidence>
<feature type="transmembrane region" description="Helical" evidence="1">
    <location>
        <begin position="45"/>
        <end position="68"/>
    </location>
</feature>
<proteinExistence type="predicted"/>
<keyword evidence="1" id="KW-0472">Membrane</keyword>
<evidence type="ECO:0000313" key="4">
    <source>
        <dbReference type="Proteomes" id="UP000179118"/>
    </source>
</evidence>
<gene>
    <name evidence="3" type="ORF">A3D51_00575</name>
</gene>
<organism evidence="3 4">
    <name type="scientific">Candidatus Yonathbacteria bacterium RIFCSPHIGHO2_02_FULL_44_14</name>
    <dbReference type="NCBI Taxonomy" id="1802724"/>
    <lineage>
        <taxon>Bacteria</taxon>
        <taxon>Candidatus Yonathiibacteriota</taxon>
    </lineage>
</organism>
<dbReference type="PROSITE" id="PS51257">
    <property type="entry name" value="PROKAR_LIPOPROTEIN"/>
    <property type="match status" value="1"/>
</dbReference>